<evidence type="ECO:0000259" key="2">
    <source>
        <dbReference type="Pfam" id="PF01273"/>
    </source>
</evidence>
<keyword evidence="4" id="KW-1185">Reference proteome</keyword>
<evidence type="ECO:0000313" key="5">
    <source>
        <dbReference type="WBParaSite" id="OFLC_0000392901-mRNA-1"/>
    </source>
</evidence>
<evidence type="ECO:0000313" key="3">
    <source>
        <dbReference type="EMBL" id="VDO38265.1"/>
    </source>
</evidence>
<gene>
    <name evidence="3" type="ORF">OFLC_LOCUS3930</name>
</gene>
<dbReference type="InterPro" id="IPR017943">
    <property type="entry name" value="Bactericidal_perm-incr_a/b_dom"/>
</dbReference>
<dbReference type="PANTHER" id="PTHR10504:SF137">
    <property type="entry name" value="BPI FOLD-CONTAINING FAMILY C PROTEIN"/>
    <property type="match status" value="1"/>
</dbReference>
<keyword evidence="1" id="KW-0732">Signal</keyword>
<organism evidence="5">
    <name type="scientific">Onchocerca flexuosa</name>
    <dbReference type="NCBI Taxonomy" id="387005"/>
    <lineage>
        <taxon>Eukaryota</taxon>
        <taxon>Metazoa</taxon>
        <taxon>Ecdysozoa</taxon>
        <taxon>Nematoda</taxon>
        <taxon>Chromadorea</taxon>
        <taxon>Rhabditida</taxon>
        <taxon>Spirurina</taxon>
        <taxon>Spiruromorpha</taxon>
        <taxon>Filarioidea</taxon>
        <taxon>Onchocercidae</taxon>
        <taxon>Onchocerca</taxon>
    </lineage>
</organism>
<dbReference type="GO" id="GO:0005615">
    <property type="term" value="C:extracellular space"/>
    <property type="evidence" value="ECO:0007669"/>
    <property type="project" value="TreeGrafter"/>
</dbReference>
<evidence type="ECO:0000313" key="4">
    <source>
        <dbReference type="Proteomes" id="UP000267606"/>
    </source>
</evidence>
<feature type="domain" description="Lipid-binding serum glycoprotein N-terminal" evidence="2">
    <location>
        <begin position="46"/>
        <end position="195"/>
    </location>
</feature>
<dbReference type="WBParaSite" id="OFLC_0000392901-mRNA-1">
    <property type="protein sequence ID" value="OFLC_0000392901-mRNA-1"/>
    <property type="gene ID" value="OFLC_0000392901"/>
</dbReference>
<feature type="signal peptide" evidence="1">
    <location>
        <begin position="1"/>
        <end position="19"/>
    </location>
</feature>
<protein>
    <submittedName>
        <fullName evidence="5">BPI1 domain-containing protein</fullName>
    </submittedName>
</protein>
<dbReference type="SUPFAM" id="SSF55394">
    <property type="entry name" value="Bactericidal permeability-increasing protein, BPI"/>
    <property type="match status" value="1"/>
</dbReference>
<reference evidence="5" key="1">
    <citation type="submission" date="2016-06" db="UniProtKB">
        <authorList>
            <consortium name="WormBaseParasite"/>
        </authorList>
    </citation>
    <scope>IDENTIFICATION</scope>
</reference>
<dbReference type="Gene3D" id="3.15.10.10">
    <property type="entry name" value="Bactericidal permeability-increasing protein, domain 1"/>
    <property type="match status" value="1"/>
</dbReference>
<dbReference type="STRING" id="387005.A0A183H8W8"/>
<dbReference type="InterPro" id="IPR032942">
    <property type="entry name" value="BPI/LBP/Plunc"/>
</dbReference>
<dbReference type="Pfam" id="PF01273">
    <property type="entry name" value="LBP_BPI_CETP"/>
    <property type="match status" value="1"/>
</dbReference>
<dbReference type="EMBL" id="UZAJ01002800">
    <property type="protein sequence ID" value="VDO38265.1"/>
    <property type="molecule type" value="Genomic_DNA"/>
</dbReference>
<feature type="chain" id="PRO_5044552432" evidence="1">
    <location>
        <begin position="20"/>
        <end position="195"/>
    </location>
</feature>
<dbReference type="InterPro" id="IPR017942">
    <property type="entry name" value="Lipid-bd_serum_glycop_N"/>
</dbReference>
<accession>A0A183H8W8</accession>
<name>A0A183H8W8_9BILA</name>
<dbReference type="AlphaFoldDB" id="A0A183H8W8"/>
<sequence>MYFTILILFFATLNTRISGDANVSTLLLTNTNVHNPGLLMRLMPSGLAYLREIGMKVVNDEILRIQLPTITETIETGQVSIYDAYVSKYWSPPDYSLELSPPDMFTWSMAKMHIRAAGEFEALFTGPLLITAVPIRGQFETLFGHVSLTMAVRLVRTRAGAPMVQSTYCRADVGYVDLNVRNTGVITDFFINTFK</sequence>
<dbReference type="Proteomes" id="UP000267606">
    <property type="component" value="Unassembled WGS sequence"/>
</dbReference>
<proteinExistence type="predicted"/>
<reference evidence="3 4" key="2">
    <citation type="submission" date="2018-11" db="EMBL/GenBank/DDBJ databases">
        <authorList>
            <consortium name="Pathogen Informatics"/>
        </authorList>
    </citation>
    <scope>NUCLEOTIDE SEQUENCE [LARGE SCALE GENOMIC DNA]</scope>
</reference>
<evidence type="ECO:0000256" key="1">
    <source>
        <dbReference type="SAM" id="SignalP"/>
    </source>
</evidence>
<dbReference type="GO" id="GO:0008289">
    <property type="term" value="F:lipid binding"/>
    <property type="evidence" value="ECO:0007669"/>
    <property type="project" value="InterPro"/>
</dbReference>
<dbReference type="PANTHER" id="PTHR10504">
    <property type="entry name" value="BACTERICIDAL PERMEABILITY-INCREASING BPI PROTEIN-RELATED"/>
    <property type="match status" value="1"/>
</dbReference>